<organism evidence="2 3">
    <name type="scientific">Necator americanus</name>
    <name type="common">Human hookworm</name>
    <dbReference type="NCBI Taxonomy" id="51031"/>
    <lineage>
        <taxon>Eukaryota</taxon>
        <taxon>Metazoa</taxon>
        <taxon>Ecdysozoa</taxon>
        <taxon>Nematoda</taxon>
        <taxon>Chromadorea</taxon>
        <taxon>Rhabditida</taxon>
        <taxon>Rhabditina</taxon>
        <taxon>Rhabditomorpha</taxon>
        <taxon>Strongyloidea</taxon>
        <taxon>Ancylostomatidae</taxon>
        <taxon>Bunostominae</taxon>
        <taxon>Necator</taxon>
    </lineage>
</organism>
<protein>
    <submittedName>
        <fullName evidence="2">Uncharacterized protein</fullName>
    </submittedName>
</protein>
<accession>A0ABR1DSH7</accession>
<proteinExistence type="predicted"/>
<keyword evidence="1" id="KW-0472">Membrane</keyword>
<evidence type="ECO:0000313" key="3">
    <source>
        <dbReference type="Proteomes" id="UP001303046"/>
    </source>
</evidence>
<dbReference type="EMBL" id="JAVFWL010000005">
    <property type="protein sequence ID" value="KAK6753392.1"/>
    <property type="molecule type" value="Genomic_DNA"/>
</dbReference>
<feature type="transmembrane region" description="Helical" evidence="1">
    <location>
        <begin position="21"/>
        <end position="40"/>
    </location>
</feature>
<keyword evidence="1" id="KW-1133">Transmembrane helix</keyword>
<name>A0ABR1DSH7_NECAM</name>
<sequence>MQPQRNLLPISLQQITNGIALAAPIISCIAFLCTLFTAYLSRQYCKAVEDAENQTMSLLDEALQIMIPMGICKRICQPNMNILLDNNDSKVVIQKPSAAPQHFEYPEDVSVALADEEVIYDHFGFKKEESNLESTCQRIIELAIGGIKGREALVKEMKSTSLKSAVPNMEAEKTPSTYSKAAPTPILVTAREQTSIRTAGTPKEPSIMAKDLAMHFQEKTCQDIEQARVNNKA</sequence>
<reference evidence="2 3" key="1">
    <citation type="submission" date="2023-08" db="EMBL/GenBank/DDBJ databases">
        <title>A Necator americanus chromosomal reference genome.</title>
        <authorList>
            <person name="Ilik V."/>
            <person name="Petrzelkova K.J."/>
            <person name="Pardy F."/>
            <person name="Fuh T."/>
            <person name="Niatou-Singa F.S."/>
            <person name="Gouil Q."/>
            <person name="Baker L."/>
            <person name="Ritchie M.E."/>
            <person name="Jex A.R."/>
            <person name="Gazzola D."/>
            <person name="Li H."/>
            <person name="Toshio Fujiwara R."/>
            <person name="Zhan B."/>
            <person name="Aroian R.V."/>
            <person name="Pafco B."/>
            <person name="Schwarz E.M."/>
        </authorList>
    </citation>
    <scope>NUCLEOTIDE SEQUENCE [LARGE SCALE GENOMIC DNA]</scope>
    <source>
        <strain evidence="2 3">Aroian</strain>
        <tissue evidence="2">Whole animal</tissue>
    </source>
</reference>
<dbReference type="Proteomes" id="UP001303046">
    <property type="component" value="Unassembled WGS sequence"/>
</dbReference>
<comment type="caution">
    <text evidence="2">The sequence shown here is derived from an EMBL/GenBank/DDBJ whole genome shotgun (WGS) entry which is preliminary data.</text>
</comment>
<evidence type="ECO:0000256" key="1">
    <source>
        <dbReference type="SAM" id="Phobius"/>
    </source>
</evidence>
<keyword evidence="1" id="KW-0812">Transmembrane</keyword>
<evidence type="ECO:0000313" key="2">
    <source>
        <dbReference type="EMBL" id="KAK6753392.1"/>
    </source>
</evidence>
<gene>
    <name evidence="2" type="primary">Necator_chrV.g17565</name>
    <name evidence="2" type="ORF">RB195_012775</name>
</gene>
<keyword evidence="3" id="KW-1185">Reference proteome</keyword>